<accession>A0A6I1MS42</accession>
<keyword evidence="2" id="KW-1185">Reference proteome</keyword>
<evidence type="ECO:0000313" key="1">
    <source>
        <dbReference type="EMBL" id="MPQ45278.1"/>
    </source>
</evidence>
<protein>
    <submittedName>
        <fullName evidence="1">Uncharacterized protein</fullName>
    </submittedName>
</protein>
<dbReference type="RefSeq" id="WP_170272310.1">
    <property type="nucleotide sequence ID" value="NZ_WHJC01000554.1"/>
</dbReference>
<dbReference type="Pfam" id="PF16224">
    <property type="entry name" value="DUF4883"/>
    <property type="match status" value="1"/>
</dbReference>
<feature type="non-terminal residue" evidence="1">
    <location>
        <position position="100"/>
    </location>
</feature>
<gene>
    <name evidence="1" type="ORF">GBZ86_16295</name>
</gene>
<reference evidence="1 2" key="1">
    <citation type="submission" date="2019-10" db="EMBL/GenBank/DDBJ databases">
        <title>The Genome Sequence of Clostridium tarantellae Isolated from Fish Brain.</title>
        <authorList>
            <person name="Bano L."/>
            <person name="Kiel M."/>
            <person name="Sales G."/>
            <person name="Doxey A.C."/>
            <person name="Mansfield M.J."/>
            <person name="Schiavone M."/>
            <person name="Rossetto O."/>
            <person name="Pirazzini M."/>
            <person name="Dobrindt U."/>
            <person name="Montecucco C."/>
        </authorList>
    </citation>
    <scope>NUCLEOTIDE SEQUENCE [LARGE SCALE GENOMIC DNA]</scope>
    <source>
        <strain evidence="1 2">DSM 3997</strain>
    </source>
</reference>
<comment type="caution">
    <text evidence="1">The sequence shown here is derived from an EMBL/GenBank/DDBJ whole genome shotgun (WGS) entry which is preliminary data.</text>
</comment>
<dbReference type="InterPro" id="IPR032619">
    <property type="entry name" value="DUF4883"/>
</dbReference>
<dbReference type="AlphaFoldDB" id="A0A6I1MS42"/>
<organism evidence="1 2">
    <name type="scientific">Clostridium tarantellae</name>
    <dbReference type="NCBI Taxonomy" id="39493"/>
    <lineage>
        <taxon>Bacteria</taxon>
        <taxon>Bacillati</taxon>
        <taxon>Bacillota</taxon>
        <taxon>Clostridia</taxon>
        <taxon>Eubacteriales</taxon>
        <taxon>Clostridiaceae</taxon>
        <taxon>Clostridium</taxon>
    </lineage>
</organism>
<sequence length="100" mass="11806">MIKKLLTFILIFFSINFISCFKISQLNNKKPSNTYYTNLLFNTIDNSDFSISILDTNVYSEKIVDKEDNKLILDMISNLKKEYFFNEPLALPTKPLYKLY</sequence>
<dbReference type="Proteomes" id="UP000430345">
    <property type="component" value="Unassembled WGS sequence"/>
</dbReference>
<name>A0A6I1MS42_9CLOT</name>
<dbReference type="Gene3D" id="3.30.1490.410">
    <property type="entry name" value="Uncharacterised protein PF16224, DUF4883"/>
    <property type="match status" value="1"/>
</dbReference>
<dbReference type="EMBL" id="WHJC01000554">
    <property type="protein sequence ID" value="MPQ45278.1"/>
    <property type="molecule type" value="Genomic_DNA"/>
</dbReference>
<evidence type="ECO:0000313" key="2">
    <source>
        <dbReference type="Proteomes" id="UP000430345"/>
    </source>
</evidence>
<proteinExistence type="predicted"/>